<feature type="region of interest" description="Disordered" evidence="9">
    <location>
        <begin position="1"/>
        <end position="72"/>
    </location>
</feature>
<evidence type="ECO:0000313" key="12">
    <source>
        <dbReference type="EMBL" id="KAF5365558.1"/>
    </source>
</evidence>
<feature type="transmembrane region" description="Helical" evidence="10">
    <location>
        <begin position="387"/>
        <end position="406"/>
    </location>
</feature>
<dbReference type="Proteomes" id="UP000518752">
    <property type="component" value="Unassembled WGS sequence"/>
</dbReference>
<dbReference type="InterPro" id="IPR036739">
    <property type="entry name" value="SLC41_membr_dom_sf"/>
</dbReference>
<protein>
    <recommendedName>
        <fullName evidence="11">SLC41A/MgtE integral membrane domain-containing protein</fullName>
    </recommendedName>
</protein>
<feature type="compositionally biased region" description="Acidic residues" evidence="9">
    <location>
        <begin position="41"/>
        <end position="55"/>
    </location>
</feature>
<accession>A0A8H5LQA8</accession>
<dbReference type="Pfam" id="PF01769">
    <property type="entry name" value="MgtE"/>
    <property type="match status" value="2"/>
</dbReference>
<keyword evidence="6 10" id="KW-1133">Transmembrane helix</keyword>
<proteinExistence type="inferred from homology"/>
<dbReference type="EMBL" id="JAACJN010000165">
    <property type="protein sequence ID" value="KAF5365558.1"/>
    <property type="molecule type" value="Genomic_DNA"/>
</dbReference>
<feature type="transmembrane region" description="Helical" evidence="10">
    <location>
        <begin position="326"/>
        <end position="347"/>
    </location>
</feature>
<reference evidence="12 13" key="1">
    <citation type="journal article" date="2020" name="ISME J.">
        <title>Uncovering the hidden diversity of litter-decomposition mechanisms in mushroom-forming fungi.</title>
        <authorList>
            <person name="Floudas D."/>
            <person name="Bentzer J."/>
            <person name="Ahren D."/>
            <person name="Johansson T."/>
            <person name="Persson P."/>
            <person name="Tunlid A."/>
        </authorList>
    </citation>
    <scope>NUCLEOTIDE SEQUENCE [LARGE SCALE GENOMIC DNA]</scope>
    <source>
        <strain evidence="12 13">CBS 406.79</strain>
    </source>
</reference>
<sequence>MNGVELNALHDGQQLQSQQQQQQSASLESGLKSSFINDHHDEDDEFSEHGDDEEALLSTPHDERQPSRDKIEKNGRWAPIKDIVLEVIISIQFTYGLRNLKHFQAAPTLLLTTIGLLFTGELLDQVSRWRAMREVDQLIMIIPVVLNLKGNLEMNLSARLGTAANVGELDEPRVRKSIILGNLSLLQVQATVVSFVAACVSFLLGFVVPRAELPPAQPSSETGETARRMLHYLVTRRPRPTLPPVDTARKFGFHPFFMVVSTAMTAACLSSLILGSFMCSLIVLCRKYGRDPDNIAPPIASCLGDLVTLLLIGVVSTILIPFLNTLLPTIVVIFVLISFGFCLAATYRNLYVRNLIKQGWVPLFGAMIISSSTGIVLDLFVSRYEGFALLAVVISGLPGSVGSIFISRLSTALHTVALSAAPNGTFRPSKKSMEPSSNLVIISLIVITIPVEIIFLSVLHGLGWLHPPFLFIAISVLFFCCAVTASLFIARLLTNFLWSRNLDPDIYALPIHSAFMDLIGQLLLVLCFEIVTLLGVAPHARSD</sequence>
<keyword evidence="4 10" id="KW-0812">Transmembrane</keyword>
<feature type="compositionally biased region" description="Basic and acidic residues" evidence="9">
    <location>
        <begin position="60"/>
        <end position="72"/>
    </location>
</feature>
<evidence type="ECO:0000256" key="4">
    <source>
        <dbReference type="ARBA" id="ARBA00022692"/>
    </source>
</evidence>
<organism evidence="12 13">
    <name type="scientific">Collybiopsis confluens</name>
    <dbReference type="NCBI Taxonomy" id="2823264"/>
    <lineage>
        <taxon>Eukaryota</taxon>
        <taxon>Fungi</taxon>
        <taxon>Dikarya</taxon>
        <taxon>Basidiomycota</taxon>
        <taxon>Agaricomycotina</taxon>
        <taxon>Agaricomycetes</taxon>
        <taxon>Agaricomycetidae</taxon>
        <taxon>Agaricales</taxon>
        <taxon>Marasmiineae</taxon>
        <taxon>Omphalotaceae</taxon>
        <taxon>Collybiopsis</taxon>
    </lineage>
</organism>
<dbReference type="OrthoDB" id="666972at2759"/>
<feature type="transmembrane region" description="Helical" evidence="10">
    <location>
        <begin position="183"/>
        <end position="208"/>
    </location>
</feature>
<feature type="compositionally biased region" description="Low complexity" evidence="9">
    <location>
        <begin position="13"/>
        <end position="27"/>
    </location>
</feature>
<dbReference type="InterPro" id="IPR006667">
    <property type="entry name" value="SLC41_membr_dom"/>
</dbReference>
<evidence type="ECO:0000256" key="7">
    <source>
        <dbReference type="ARBA" id="ARBA00023065"/>
    </source>
</evidence>
<evidence type="ECO:0000256" key="10">
    <source>
        <dbReference type="SAM" id="Phobius"/>
    </source>
</evidence>
<feature type="transmembrane region" description="Helical" evidence="10">
    <location>
        <begin position="295"/>
        <end position="320"/>
    </location>
</feature>
<evidence type="ECO:0000313" key="13">
    <source>
        <dbReference type="Proteomes" id="UP000518752"/>
    </source>
</evidence>
<dbReference type="PANTHER" id="PTHR16228:SF7">
    <property type="entry name" value="SLC41A_MGTE INTEGRAL MEMBRANE DOMAIN-CONTAINING PROTEIN"/>
    <property type="match status" value="1"/>
</dbReference>
<dbReference type="AlphaFoldDB" id="A0A8H5LQA8"/>
<comment type="caution">
    <text evidence="12">The sequence shown here is derived from an EMBL/GenBank/DDBJ whole genome shotgun (WGS) entry which is preliminary data.</text>
</comment>
<comment type="similarity">
    <text evidence="2">Belongs to the SLC41A transporter family.</text>
</comment>
<keyword evidence="3" id="KW-0813">Transport</keyword>
<keyword evidence="7" id="KW-0406">Ion transport</keyword>
<evidence type="ECO:0000259" key="11">
    <source>
        <dbReference type="Pfam" id="PF01769"/>
    </source>
</evidence>
<feature type="transmembrane region" description="Helical" evidence="10">
    <location>
        <begin position="439"/>
        <end position="463"/>
    </location>
</feature>
<comment type="subcellular location">
    <subcellularLocation>
        <location evidence="1">Membrane</location>
        <topology evidence="1">Multi-pass membrane protein</topology>
    </subcellularLocation>
</comment>
<evidence type="ECO:0000256" key="6">
    <source>
        <dbReference type="ARBA" id="ARBA00022989"/>
    </source>
</evidence>
<feature type="domain" description="SLC41A/MgtE integral membrane" evidence="11">
    <location>
        <begin position="142"/>
        <end position="312"/>
    </location>
</feature>
<dbReference type="GO" id="GO:0008324">
    <property type="term" value="F:monoatomic cation transmembrane transporter activity"/>
    <property type="evidence" value="ECO:0007669"/>
    <property type="project" value="InterPro"/>
</dbReference>
<evidence type="ECO:0000256" key="8">
    <source>
        <dbReference type="ARBA" id="ARBA00023136"/>
    </source>
</evidence>
<feature type="domain" description="SLC41A/MgtE integral membrane" evidence="11">
    <location>
        <begin position="393"/>
        <end position="527"/>
    </location>
</feature>
<evidence type="ECO:0000256" key="5">
    <source>
        <dbReference type="ARBA" id="ARBA00022842"/>
    </source>
</evidence>
<keyword evidence="13" id="KW-1185">Reference proteome</keyword>
<gene>
    <name evidence="12" type="ORF">D9757_010905</name>
</gene>
<dbReference type="GO" id="GO:0005886">
    <property type="term" value="C:plasma membrane"/>
    <property type="evidence" value="ECO:0007669"/>
    <property type="project" value="TreeGrafter"/>
</dbReference>
<name>A0A8H5LQA8_9AGAR</name>
<evidence type="ECO:0000256" key="9">
    <source>
        <dbReference type="SAM" id="MobiDB-lite"/>
    </source>
</evidence>
<feature type="transmembrane region" description="Helical" evidence="10">
    <location>
        <begin position="256"/>
        <end position="283"/>
    </location>
</feature>
<evidence type="ECO:0000256" key="1">
    <source>
        <dbReference type="ARBA" id="ARBA00004141"/>
    </source>
</evidence>
<dbReference type="PANTHER" id="PTHR16228">
    <property type="entry name" value="DIVALENT CATION TRANSPORTER SOLUTE CARRIER FAMILY 41"/>
    <property type="match status" value="1"/>
</dbReference>
<keyword evidence="5" id="KW-0460">Magnesium</keyword>
<dbReference type="SUPFAM" id="SSF161093">
    <property type="entry name" value="MgtE membrane domain-like"/>
    <property type="match status" value="2"/>
</dbReference>
<feature type="transmembrane region" description="Helical" evidence="10">
    <location>
        <begin position="359"/>
        <end position="381"/>
    </location>
</feature>
<dbReference type="InterPro" id="IPR045349">
    <property type="entry name" value="SLC41A1-3"/>
</dbReference>
<evidence type="ECO:0000256" key="3">
    <source>
        <dbReference type="ARBA" id="ARBA00022448"/>
    </source>
</evidence>
<feature type="transmembrane region" description="Helical" evidence="10">
    <location>
        <begin position="514"/>
        <end position="537"/>
    </location>
</feature>
<dbReference type="Gene3D" id="1.10.357.20">
    <property type="entry name" value="SLC41 divalent cation transporters, integral membrane domain"/>
    <property type="match status" value="2"/>
</dbReference>
<evidence type="ECO:0000256" key="2">
    <source>
        <dbReference type="ARBA" id="ARBA00009749"/>
    </source>
</evidence>
<keyword evidence="8 10" id="KW-0472">Membrane</keyword>
<feature type="transmembrane region" description="Helical" evidence="10">
    <location>
        <begin position="469"/>
        <end position="493"/>
    </location>
</feature>